<dbReference type="InterPro" id="IPR037012">
    <property type="entry name" value="NanQ/TabA/YiaL_sf"/>
</dbReference>
<evidence type="ECO:0000313" key="2">
    <source>
        <dbReference type="Proteomes" id="UP000609849"/>
    </source>
</evidence>
<reference evidence="1 2" key="1">
    <citation type="submission" date="2020-08" db="EMBL/GenBank/DDBJ databases">
        <authorList>
            <person name="Liu C."/>
            <person name="Sun Q."/>
        </authorList>
    </citation>
    <scope>NUCLEOTIDE SEQUENCE [LARGE SCALE GENOMIC DNA]</scope>
    <source>
        <strain evidence="1 2">NSJ-18</strain>
    </source>
</reference>
<protein>
    <submittedName>
        <fullName evidence="1">YhcH/YjgK/YiaL family protein</fullName>
    </submittedName>
</protein>
<evidence type="ECO:0000313" key="1">
    <source>
        <dbReference type="EMBL" id="MBC5997342.1"/>
    </source>
</evidence>
<keyword evidence="2" id="KW-1185">Reference proteome</keyword>
<name>A0ABR7JRE1_9FIRM</name>
<sequence>MIYGNLNNDNDLMRFLPEALKRGISFLKEIDLLNCEAGEYEIQGRDIYANIIDTQTKQKECIRPEVHRKYIDIQYLCKGSEIIGFARDCNENIVSEELLDKDVIFYNKVENESELLLAPGDYVIFFPEDVHRPAYTNGENKNIRKVVVKINVDLIK</sequence>
<dbReference type="RefSeq" id="WP_153925034.1">
    <property type="nucleotide sequence ID" value="NZ_JACRWE010000004.1"/>
</dbReference>
<accession>A0ABR7JRE1</accession>
<dbReference type="SUPFAM" id="SSF51197">
    <property type="entry name" value="Clavaminate synthase-like"/>
    <property type="match status" value="1"/>
</dbReference>
<dbReference type="InterPro" id="IPR004375">
    <property type="entry name" value="NanQ/TabA/YiaL"/>
</dbReference>
<gene>
    <name evidence="1" type="ORF">H8923_11250</name>
</gene>
<organism evidence="1 2">
    <name type="scientific">Romboutsia faecis</name>
    <dbReference type="NCBI Taxonomy" id="2764597"/>
    <lineage>
        <taxon>Bacteria</taxon>
        <taxon>Bacillati</taxon>
        <taxon>Bacillota</taxon>
        <taxon>Clostridia</taxon>
        <taxon>Peptostreptococcales</taxon>
        <taxon>Peptostreptococcaceae</taxon>
        <taxon>Romboutsia</taxon>
    </lineage>
</organism>
<dbReference type="NCBIfam" id="TIGR00022">
    <property type="entry name" value="YhcH/YjgK/YiaL family protein"/>
    <property type="match status" value="1"/>
</dbReference>
<comment type="caution">
    <text evidence="1">The sequence shown here is derived from an EMBL/GenBank/DDBJ whole genome shotgun (WGS) entry which is preliminary data.</text>
</comment>
<dbReference type="Gene3D" id="2.60.120.370">
    <property type="entry name" value="YhcH/YjgK/YiaL"/>
    <property type="match status" value="1"/>
</dbReference>
<proteinExistence type="predicted"/>
<dbReference type="PANTHER" id="PTHR34986">
    <property type="entry name" value="EVOLVED BETA-GALACTOSIDASE SUBUNIT BETA"/>
    <property type="match status" value="1"/>
</dbReference>
<dbReference type="EMBL" id="JACRWE010000004">
    <property type="protein sequence ID" value="MBC5997342.1"/>
    <property type="molecule type" value="Genomic_DNA"/>
</dbReference>
<dbReference type="PANTHER" id="PTHR34986:SF1">
    <property type="entry name" value="PROTEIN YIAL"/>
    <property type="match status" value="1"/>
</dbReference>
<dbReference type="Proteomes" id="UP000609849">
    <property type="component" value="Unassembled WGS sequence"/>
</dbReference>
<dbReference type="Pfam" id="PF04074">
    <property type="entry name" value="DUF386"/>
    <property type="match status" value="1"/>
</dbReference>